<evidence type="ECO:0000259" key="19">
    <source>
        <dbReference type="Pfam" id="PF12804"/>
    </source>
</evidence>
<keyword evidence="7 17" id="KW-0677">Repeat</keyword>
<evidence type="ECO:0000256" key="9">
    <source>
        <dbReference type="ARBA" id="ARBA00022960"/>
    </source>
</evidence>
<dbReference type="HAMAP" id="MF_01631">
    <property type="entry name" value="GlmU"/>
    <property type="match status" value="1"/>
</dbReference>
<keyword evidence="9 17" id="KW-0133">Cell shape</keyword>
<protein>
    <recommendedName>
        <fullName evidence="17">Bifunctional protein GlmU</fullName>
    </recommendedName>
    <domain>
        <recommendedName>
            <fullName evidence="17">UDP-N-acetylglucosamine pyrophosphorylase</fullName>
            <ecNumber evidence="17">2.7.7.23</ecNumber>
        </recommendedName>
        <alternativeName>
            <fullName evidence="17">N-acetylglucosamine-1-phosphate uridyltransferase</fullName>
        </alternativeName>
    </domain>
    <domain>
        <recommendedName>
            <fullName evidence="17">Glucosamine-1-phosphate N-acetyltransferase</fullName>
            <ecNumber evidence="17">2.3.1.157</ecNumber>
        </recommendedName>
    </domain>
</protein>
<feature type="binding site" evidence="17">
    <location>
        <position position="424"/>
    </location>
    <ligand>
        <name>acetyl-CoA</name>
        <dbReference type="ChEBI" id="CHEBI:57288"/>
    </ligand>
</feature>
<dbReference type="SUPFAM" id="SSF53448">
    <property type="entry name" value="Nucleotide-diphospho-sugar transferases"/>
    <property type="match status" value="1"/>
</dbReference>
<feature type="region of interest" description="N-acetyltransferase" evidence="17">
    <location>
        <begin position="253"/>
        <end position="489"/>
    </location>
</feature>
<comment type="pathway">
    <text evidence="17">Bacterial outer membrane biogenesis; LPS lipid A biosynthesis.</text>
</comment>
<comment type="similarity">
    <text evidence="1 17">In the C-terminal section; belongs to the transferase hexapeptide repeat family.</text>
</comment>
<feature type="binding site" evidence="17">
    <location>
        <position position="156"/>
    </location>
    <ligand>
        <name>UDP-N-acetyl-alpha-D-glucosamine</name>
        <dbReference type="ChEBI" id="CHEBI:57705"/>
    </ligand>
</feature>
<evidence type="ECO:0000256" key="10">
    <source>
        <dbReference type="ARBA" id="ARBA00022984"/>
    </source>
</evidence>
<feature type="region of interest" description="Disordered" evidence="18">
    <location>
        <begin position="454"/>
        <end position="489"/>
    </location>
</feature>
<name>A0ABP4LFQ5_9ACTN</name>
<evidence type="ECO:0000313" key="21">
    <source>
        <dbReference type="Proteomes" id="UP001501470"/>
    </source>
</evidence>
<dbReference type="InterPro" id="IPR011004">
    <property type="entry name" value="Trimer_LpxA-like_sf"/>
</dbReference>
<evidence type="ECO:0000256" key="6">
    <source>
        <dbReference type="ARBA" id="ARBA00022723"/>
    </source>
</evidence>
<dbReference type="CDD" id="cd02540">
    <property type="entry name" value="GT2_GlmU_N_bac"/>
    <property type="match status" value="1"/>
</dbReference>
<keyword evidence="3 17" id="KW-0963">Cytoplasm</keyword>
<dbReference type="InterPro" id="IPR038009">
    <property type="entry name" value="GlmU_C_LbH"/>
</dbReference>
<keyword evidence="8 17" id="KW-0460">Magnesium</keyword>
<feature type="binding site" evidence="17">
    <location>
        <position position="367"/>
    </location>
    <ligand>
        <name>UDP-N-acetyl-alpha-D-glucosamine</name>
        <dbReference type="ChEBI" id="CHEBI:57705"/>
    </ligand>
</feature>
<keyword evidence="5 17" id="KW-0548">Nucleotidyltransferase</keyword>
<evidence type="ECO:0000256" key="8">
    <source>
        <dbReference type="ARBA" id="ARBA00022842"/>
    </source>
</evidence>
<feature type="binding site" evidence="17">
    <location>
        <position position="141"/>
    </location>
    <ligand>
        <name>UDP-N-acetyl-alpha-D-glucosamine</name>
        <dbReference type="ChEBI" id="CHEBI:57705"/>
    </ligand>
</feature>
<feature type="binding site" evidence="17">
    <location>
        <position position="104"/>
    </location>
    <ligand>
        <name>Mg(2+)</name>
        <dbReference type="ChEBI" id="CHEBI:18420"/>
    </ligand>
</feature>
<dbReference type="InterPro" id="IPR050065">
    <property type="entry name" value="GlmU-like"/>
</dbReference>
<evidence type="ECO:0000256" key="13">
    <source>
        <dbReference type="ARBA" id="ARBA00023316"/>
    </source>
</evidence>
<evidence type="ECO:0000313" key="20">
    <source>
        <dbReference type="EMBL" id="GAA1522846.1"/>
    </source>
</evidence>
<keyword evidence="21" id="KW-1185">Reference proteome</keyword>
<feature type="binding site" evidence="17">
    <location>
        <position position="229"/>
    </location>
    <ligand>
        <name>UDP-N-acetyl-alpha-D-glucosamine</name>
        <dbReference type="ChEBI" id="CHEBI:57705"/>
    </ligand>
</feature>
<evidence type="ECO:0000256" key="15">
    <source>
        <dbReference type="ARBA" id="ARBA00048493"/>
    </source>
</evidence>
<feature type="binding site" evidence="17">
    <location>
        <position position="352"/>
    </location>
    <ligand>
        <name>UDP-N-acetyl-alpha-D-glucosamine</name>
        <dbReference type="ChEBI" id="CHEBI:57705"/>
    </ligand>
</feature>
<feature type="binding site" evidence="17">
    <location>
        <position position="381"/>
    </location>
    <ligand>
        <name>acetyl-CoA</name>
        <dbReference type="ChEBI" id="CHEBI:57288"/>
    </ligand>
</feature>
<dbReference type="EMBL" id="BAAAQD010000008">
    <property type="protein sequence ID" value="GAA1522846.1"/>
    <property type="molecule type" value="Genomic_DNA"/>
</dbReference>
<dbReference type="EC" id="2.7.7.23" evidence="17"/>
<keyword evidence="10 17" id="KW-0573">Peptidoglycan synthesis</keyword>
<evidence type="ECO:0000256" key="3">
    <source>
        <dbReference type="ARBA" id="ARBA00022490"/>
    </source>
</evidence>
<feature type="binding site" evidence="17">
    <location>
        <begin position="7"/>
        <end position="10"/>
    </location>
    <ligand>
        <name>UDP-N-acetyl-alpha-D-glucosamine</name>
        <dbReference type="ChEBI" id="CHEBI:57705"/>
    </ligand>
</feature>
<keyword evidence="6 17" id="KW-0479">Metal-binding</keyword>
<dbReference type="InterPro" id="IPR025877">
    <property type="entry name" value="MobA-like_NTP_Trfase"/>
</dbReference>
<evidence type="ECO:0000256" key="18">
    <source>
        <dbReference type="SAM" id="MobiDB-lite"/>
    </source>
</evidence>
<keyword evidence="11 17" id="KW-0511">Multifunctional enzyme</keyword>
<evidence type="ECO:0000256" key="2">
    <source>
        <dbReference type="ARBA" id="ARBA00007947"/>
    </source>
</evidence>
<dbReference type="PANTHER" id="PTHR43584:SF3">
    <property type="entry name" value="BIFUNCTIONAL PROTEIN GLMU"/>
    <property type="match status" value="1"/>
</dbReference>
<dbReference type="InterPro" id="IPR005882">
    <property type="entry name" value="Bifunctional_GlmU"/>
</dbReference>
<evidence type="ECO:0000256" key="1">
    <source>
        <dbReference type="ARBA" id="ARBA00007707"/>
    </source>
</evidence>
<comment type="pathway">
    <text evidence="17">Nucleotide-sugar biosynthesis; UDP-N-acetyl-alpha-D-glucosamine biosynthesis; UDP-N-acetyl-alpha-D-glucosamine from N-acetyl-alpha-D-glucosamine 1-phosphate: step 1/1.</text>
</comment>
<feature type="binding site" evidence="17">
    <location>
        <position position="74"/>
    </location>
    <ligand>
        <name>UDP-N-acetyl-alpha-D-glucosamine</name>
        <dbReference type="ChEBI" id="CHEBI:57705"/>
    </ligand>
</feature>
<comment type="caution">
    <text evidence="20">The sequence shown here is derived from an EMBL/GenBank/DDBJ whole genome shotgun (WGS) entry which is preliminary data.</text>
</comment>
<dbReference type="RefSeq" id="WP_344503868.1">
    <property type="nucleotide sequence ID" value="NZ_BAAAQD010000008.1"/>
</dbReference>
<sequence length="489" mass="51005">MRNVIILAAGEGKRMKSALPKVLHPLLGRTLVGHVLAAAEEAIGGAATVVVGHGGELVRAHLEQIAPAAVPVTQIEQRGTGHAVRIALEETPDLTGTVVVLNGDIPLLRAETLSALVHTHESTKAAATVLTAEVDDPTGLGRIVRNRGGEFAAIVEERDATPAQRGIREINSGAYVFDAERLREMLGKLSTDNDQGEEYLTDVIGLLSAAGAPIVAHRAPDATETLGANDRAELAGLRALMRDRINDEWMRSGVAIIDPATTWIDVTVTLDRDAVVEPNTHLRGATRIGEGAVVGPDTSLIDVIVGEGATVVRTHALSSEIGPQASVGPFAYLRPGTRLGRKSKVGTFVETKAADIGDGAKVPHLSYVGDAEIGEGTNIGAATVFVNYDGVQKRRSVIGAHARTGADNMFVAPVHVGDGAYTAAGSVIVKDVPPGALGVSRANQRNIEGWVERKRPGTAAAQAARDALAREENHVAPASVADAGPSDEQ</sequence>
<feature type="binding site" evidence="17">
    <location>
        <position position="378"/>
    </location>
    <ligand>
        <name>UDP-N-acetyl-alpha-D-glucosamine</name>
        <dbReference type="ChEBI" id="CHEBI:57705"/>
    </ligand>
</feature>
<comment type="subcellular location">
    <subcellularLocation>
        <location evidence="17">Cytoplasm</location>
    </subcellularLocation>
</comment>
<dbReference type="EC" id="2.3.1.157" evidence="17"/>
<evidence type="ECO:0000256" key="16">
    <source>
        <dbReference type="ARBA" id="ARBA00049628"/>
    </source>
</evidence>
<dbReference type="NCBIfam" id="TIGR01173">
    <property type="entry name" value="glmU"/>
    <property type="match status" value="1"/>
</dbReference>
<feature type="binding site" evidence="17">
    <location>
        <position position="171"/>
    </location>
    <ligand>
        <name>UDP-N-acetyl-alpha-D-glucosamine</name>
        <dbReference type="ChEBI" id="CHEBI:57705"/>
    </ligand>
</feature>
<dbReference type="CDD" id="cd03353">
    <property type="entry name" value="LbH_GlmU_C"/>
    <property type="match status" value="1"/>
</dbReference>
<comment type="similarity">
    <text evidence="2 17">In the N-terminal section; belongs to the N-acetylglucosamine-1-phosphate uridyltransferase family.</text>
</comment>
<keyword evidence="12 17" id="KW-0012">Acyltransferase</keyword>
<comment type="function">
    <text evidence="16 17">Catalyzes the last two sequential reactions in the de novo biosynthetic pathway for UDP-N-acetylglucosamine (UDP-GlcNAc). The C-terminal domain catalyzes the transfer of acetyl group from acetyl coenzyme A to glucosamine-1-phosphate (GlcN-1-P) to produce N-acetylglucosamine-1-phosphate (GlcNAc-1-P), which is converted into UDP-GlcNAc by the transfer of uridine 5-monophosphate (from uridine 5-triphosphate), a reaction catalyzed by the N-terminal domain.</text>
</comment>
<feature type="binding site" evidence="17">
    <location>
        <position position="441"/>
    </location>
    <ligand>
        <name>acetyl-CoA</name>
        <dbReference type="ChEBI" id="CHEBI:57288"/>
    </ligand>
</feature>
<evidence type="ECO:0000256" key="4">
    <source>
        <dbReference type="ARBA" id="ARBA00022679"/>
    </source>
</evidence>
<feature type="region of interest" description="Linker" evidence="17">
    <location>
        <begin position="232"/>
        <end position="252"/>
    </location>
</feature>
<comment type="cofactor">
    <cofactor evidence="17">
        <name>Mg(2+)</name>
        <dbReference type="ChEBI" id="CHEBI:18420"/>
    </cofactor>
    <text evidence="17">Binds 1 Mg(2+) ion per subunit.</text>
</comment>
<evidence type="ECO:0000256" key="12">
    <source>
        <dbReference type="ARBA" id="ARBA00023315"/>
    </source>
</evidence>
<keyword evidence="13 17" id="KW-0961">Cell wall biogenesis/degradation</keyword>
<evidence type="ECO:0000256" key="17">
    <source>
        <dbReference type="HAMAP-Rule" id="MF_01631"/>
    </source>
</evidence>
<accession>A0ABP4LFQ5</accession>
<comment type="caution">
    <text evidence="17">Lacks conserved residue(s) required for the propagation of feature annotation.</text>
</comment>
<feature type="active site" description="Proton acceptor" evidence="17">
    <location>
        <position position="364"/>
    </location>
</feature>
<dbReference type="InterPro" id="IPR029044">
    <property type="entry name" value="Nucleotide-diphossugar_trans"/>
</dbReference>
<evidence type="ECO:0000256" key="5">
    <source>
        <dbReference type="ARBA" id="ARBA00022695"/>
    </source>
</evidence>
<comment type="subunit">
    <text evidence="17">Homotrimer.</text>
</comment>
<evidence type="ECO:0000256" key="14">
    <source>
        <dbReference type="ARBA" id="ARBA00048247"/>
    </source>
</evidence>
<comment type="catalytic activity">
    <reaction evidence="15 17">
        <text>N-acetyl-alpha-D-glucosamine 1-phosphate + UTP + H(+) = UDP-N-acetyl-alpha-D-glucosamine + diphosphate</text>
        <dbReference type="Rhea" id="RHEA:13509"/>
        <dbReference type="ChEBI" id="CHEBI:15378"/>
        <dbReference type="ChEBI" id="CHEBI:33019"/>
        <dbReference type="ChEBI" id="CHEBI:46398"/>
        <dbReference type="ChEBI" id="CHEBI:57705"/>
        <dbReference type="ChEBI" id="CHEBI:57776"/>
        <dbReference type="EC" id="2.7.7.23"/>
    </reaction>
</comment>
<reference evidence="21" key="1">
    <citation type="journal article" date="2019" name="Int. J. Syst. Evol. Microbiol.">
        <title>The Global Catalogue of Microorganisms (GCM) 10K type strain sequencing project: providing services to taxonomists for standard genome sequencing and annotation.</title>
        <authorList>
            <consortium name="The Broad Institute Genomics Platform"/>
            <consortium name="The Broad Institute Genome Sequencing Center for Infectious Disease"/>
            <person name="Wu L."/>
            <person name="Ma J."/>
        </authorList>
    </citation>
    <scope>NUCLEOTIDE SEQUENCE [LARGE SCALE GENOMIC DNA]</scope>
    <source>
        <strain evidence="21">JCM 15933</strain>
    </source>
</reference>
<feature type="binding site" evidence="17">
    <location>
        <position position="21"/>
    </location>
    <ligand>
        <name>UDP-N-acetyl-alpha-D-glucosamine</name>
        <dbReference type="ChEBI" id="CHEBI:57705"/>
    </ligand>
</feature>
<gene>
    <name evidence="17 20" type="primary">glmU</name>
    <name evidence="20" type="ORF">GCM10009827_043930</name>
</gene>
<proteinExistence type="inferred from homology"/>
<feature type="compositionally biased region" description="Low complexity" evidence="18">
    <location>
        <begin position="457"/>
        <end position="466"/>
    </location>
</feature>
<dbReference type="Gene3D" id="2.160.10.10">
    <property type="entry name" value="Hexapeptide repeat proteins"/>
    <property type="match status" value="1"/>
</dbReference>
<dbReference type="PANTHER" id="PTHR43584">
    <property type="entry name" value="NUCLEOTIDYL TRANSFERASE"/>
    <property type="match status" value="1"/>
</dbReference>
<evidence type="ECO:0000256" key="11">
    <source>
        <dbReference type="ARBA" id="ARBA00023268"/>
    </source>
</evidence>
<feature type="binding site" evidence="17">
    <location>
        <position position="334"/>
    </location>
    <ligand>
        <name>UDP-N-acetyl-alpha-D-glucosamine</name>
        <dbReference type="ChEBI" id="CHEBI:57705"/>
    </ligand>
</feature>
<evidence type="ECO:0000256" key="7">
    <source>
        <dbReference type="ARBA" id="ARBA00022737"/>
    </source>
</evidence>
<feature type="domain" description="MobA-like NTP transferase" evidence="19">
    <location>
        <begin position="4"/>
        <end position="136"/>
    </location>
</feature>
<feature type="binding site" evidence="17">
    <location>
        <begin position="387"/>
        <end position="388"/>
    </location>
    <ligand>
        <name>acetyl-CoA</name>
        <dbReference type="ChEBI" id="CHEBI:57288"/>
    </ligand>
</feature>
<keyword evidence="4 17" id="KW-0808">Transferase</keyword>
<dbReference type="Pfam" id="PF12804">
    <property type="entry name" value="NTP_transf_3"/>
    <property type="match status" value="1"/>
</dbReference>
<dbReference type="NCBIfam" id="NF010932">
    <property type="entry name" value="PRK14352.1"/>
    <property type="match status" value="1"/>
</dbReference>
<dbReference type="Gene3D" id="3.90.550.10">
    <property type="entry name" value="Spore Coat Polysaccharide Biosynthesis Protein SpsA, Chain A"/>
    <property type="match status" value="1"/>
</dbReference>
<comment type="pathway">
    <text evidence="17">Nucleotide-sugar biosynthesis; UDP-N-acetyl-alpha-D-glucosamine biosynthesis; N-acetyl-alpha-D-glucosamine 1-phosphate from alpha-D-glucosamine 6-phosphate (route II): step 2/2.</text>
</comment>
<dbReference type="Proteomes" id="UP001501470">
    <property type="component" value="Unassembled WGS sequence"/>
</dbReference>
<feature type="binding site" evidence="17">
    <location>
        <position position="229"/>
    </location>
    <ligand>
        <name>Mg(2+)</name>
        <dbReference type="ChEBI" id="CHEBI:18420"/>
    </ligand>
</feature>
<dbReference type="SUPFAM" id="SSF51161">
    <property type="entry name" value="Trimeric LpxA-like enzymes"/>
    <property type="match status" value="1"/>
</dbReference>
<organism evidence="20 21">
    <name type="scientific">Dactylosporangium maewongense</name>
    <dbReference type="NCBI Taxonomy" id="634393"/>
    <lineage>
        <taxon>Bacteria</taxon>
        <taxon>Bacillati</taxon>
        <taxon>Actinomycetota</taxon>
        <taxon>Actinomycetes</taxon>
        <taxon>Micromonosporales</taxon>
        <taxon>Micromonosporaceae</taxon>
        <taxon>Dactylosporangium</taxon>
    </lineage>
</organism>
<feature type="region of interest" description="Pyrophosphorylase" evidence="17">
    <location>
        <begin position="1"/>
        <end position="231"/>
    </location>
</feature>
<comment type="catalytic activity">
    <reaction evidence="14 17">
        <text>alpha-D-glucosamine 1-phosphate + acetyl-CoA = N-acetyl-alpha-D-glucosamine 1-phosphate + CoA + H(+)</text>
        <dbReference type="Rhea" id="RHEA:13725"/>
        <dbReference type="ChEBI" id="CHEBI:15378"/>
        <dbReference type="ChEBI" id="CHEBI:57287"/>
        <dbReference type="ChEBI" id="CHEBI:57288"/>
        <dbReference type="ChEBI" id="CHEBI:57776"/>
        <dbReference type="ChEBI" id="CHEBI:58516"/>
        <dbReference type="EC" id="2.3.1.157"/>
    </reaction>
</comment>
<feature type="binding site" evidence="17">
    <location>
        <begin position="79"/>
        <end position="80"/>
    </location>
    <ligand>
        <name>UDP-N-acetyl-alpha-D-glucosamine</name>
        <dbReference type="ChEBI" id="CHEBI:57705"/>
    </ligand>
</feature>